<keyword evidence="4" id="KW-0472">Membrane</keyword>
<accession>A0A8J2XV26</accession>
<protein>
    <recommendedName>
        <fullName evidence="7">RagB/SusD domain-containing protein</fullName>
    </recommendedName>
</protein>
<proteinExistence type="inferred from homology"/>
<keyword evidence="9" id="KW-1185">Reference proteome</keyword>
<evidence type="ECO:0000259" key="7">
    <source>
        <dbReference type="Pfam" id="PF07980"/>
    </source>
</evidence>
<reference evidence="8" key="1">
    <citation type="journal article" date="2014" name="Int. J. Syst. Evol. Microbiol.">
        <title>Complete genome sequence of Corynebacterium casei LMG S-19264T (=DSM 44701T), isolated from a smear-ripened cheese.</title>
        <authorList>
            <consortium name="US DOE Joint Genome Institute (JGI-PGF)"/>
            <person name="Walter F."/>
            <person name="Albersmeier A."/>
            <person name="Kalinowski J."/>
            <person name="Ruckert C."/>
        </authorList>
    </citation>
    <scope>NUCLEOTIDE SEQUENCE</scope>
    <source>
        <strain evidence="8">CGMCC 1.15448</strain>
    </source>
</reference>
<feature type="domain" description="RagB/SusD" evidence="7">
    <location>
        <begin position="428"/>
        <end position="545"/>
    </location>
</feature>
<gene>
    <name evidence="8" type="ORF">GCM10011511_41280</name>
</gene>
<evidence type="ECO:0000256" key="1">
    <source>
        <dbReference type="ARBA" id="ARBA00004442"/>
    </source>
</evidence>
<dbReference type="SUPFAM" id="SSF48452">
    <property type="entry name" value="TPR-like"/>
    <property type="match status" value="1"/>
</dbReference>
<dbReference type="EMBL" id="BMJC01000004">
    <property type="protein sequence ID" value="GGB13348.1"/>
    <property type="molecule type" value="Genomic_DNA"/>
</dbReference>
<dbReference type="InterPro" id="IPR012944">
    <property type="entry name" value="SusD_RagB_dom"/>
</dbReference>
<evidence type="ECO:0000256" key="2">
    <source>
        <dbReference type="ARBA" id="ARBA00006275"/>
    </source>
</evidence>
<dbReference type="Gene3D" id="1.25.40.390">
    <property type="match status" value="1"/>
</dbReference>
<dbReference type="AlphaFoldDB" id="A0A8J2XV26"/>
<comment type="subcellular location">
    <subcellularLocation>
        <location evidence="1">Cell outer membrane</location>
    </subcellularLocation>
</comment>
<comment type="caution">
    <text evidence="8">The sequence shown here is derived from an EMBL/GenBank/DDBJ whole genome shotgun (WGS) entry which is preliminary data.</text>
</comment>
<dbReference type="GO" id="GO:0009279">
    <property type="term" value="C:cell outer membrane"/>
    <property type="evidence" value="ECO:0007669"/>
    <property type="project" value="UniProtKB-SubCell"/>
</dbReference>
<dbReference type="RefSeq" id="WP_188935270.1">
    <property type="nucleotide sequence ID" value="NZ_BMJC01000004.1"/>
</dbReference>
<name>A0A8J2XV26_9BACT</name>
<dbReference type="Pfam" id="PF07980">
    <property type="entry name" value="SusD_RagB"/>
    <property type="match status" value="1"/>
</dbReference>
<evidence type="ECO:0000256" key="3">
    <source>
        <dbReference type="ARBA" id="ARBA00022729"/>
    </source>
</evidence>
<keyword evidence="3 6" id="KW-0732">Signal</keyword>
<evidence type="ECO:0000256" key="5">
    <source>
        <dbReference type="ARBA" id="ARBA00023237"/>
    </source>
</evidence>
<dbReference type="InterPro" id="IPR011990">
    <property type="entry name" value="TPR-like_helical_dom_sf"/>
</dbReference>
<reference evidence="8" key="2">
    <citation type="submission" date="2020-09" db="EMBL/GenBank/DDBJ databases">
        <authorList>
            <person name="Sun Q."/>
            <person name="Zhou Y."/>
        </authorList>
    </citation>
    <scope>NUCLEOTIDE SEQUENCE</scope>
    <source>
        <strain evidence="8">CGMCC 1.15448</strain>
    </source>
</reference>
<evidence type="ECO:0000256" key="6">
    <source>
        <dbReference type="SAM" id="SignalP"/>
    </source>
</evidence>
<keyword evidence="5" id="KW-0998">Cell outer membrane</keyword>
<feature type="signal peptide" evidence="6">
    <location>
        <begin position="1"/>
        <end position="21"/>
    </location>
</feature>
<dbReference type="Proteomes" id="UP000607559">
    <property type="component" value="Unassembled WGS sequence"/>
</dbReference>
<evidence type="ECO:0000313" key="9">
    <source>
        <dbReference type="Proteomes" id="UP000607559"/>
    </source>
</evidence>
<evidence type="ECO:0000313" key="8">
    <source>
        <dbReference type="EMBL" id="GGB13348.1"/>
    </source>
</evidence>
<sequence length="558" mass="60550">MTQNKLSYIVLFLGMVAIANSSCKKQLQVGDPNDPTLVANVNNESGLIAFAEGGVYMNGFANGDGWLGDSYFSLPYGYMELMADNVGADASNNQITTVGFPTYYITDDGLKHPNGSPSVKIIRGYNVLGGSGNNPVYFQWQNMYALNAACNQILAIAPKITLGGDATTRLNTIMAWCYWWKGYAYSQIGTMYYSGLEQDDPSNVTNNHYLPKDSILARSSYYLNQAASILSGITNTGDYTTVLTQLIPKACQVGNGGVLTTSMWLHNINTLLARNILMNKLAPFVNGNPGASITKSSTGNMTATDWNNVLTLATNGIQKGDYVFTARSAATNTIMSATGGTVASMTTGGNISSAFKISVRFVANYKPTDKRLTQNIRYGSIYNNPFYGTPYSIKDSLQMSNTGIYVLGNKLPGQYEAFIAGSYEENALMLAEANIRLGNIDQGLSFVDAVRTYQGAGVAAVSGTGLTLAKALQELVSERRVSLVFRGLSFYDARRWGWIYDISNGGGQYGQQLYNANGTWFTNVTVNYNFMDYWDIPADETQLNPPAAGSSPILNPNY</sequence>
<feature type="chain" id="PRO_5035156197" description="RagB/SusD domain-containing protein" evidence="6">
    <location>
        <begin position="22"/>
        <end position="558"/>
    </location>
</feature>
<evidence type="ECO:0000256" key="4">
    <source>
        <dbReference type="ARBA" id="ARBA00023136"/>
    </source>
</evidence>
<comment type="similarity">
    <text evidence="2">Belongs to the SusD family.</text>
</comment>
<organism evidence="8 9">
    <name type="scientific">Puia dinghuensis</name>
    <dbReference type="NCBI Taxonomy" id="1792502"/>
    <lineage>
        <taxon>Bacteria</taxon>
        <taxon>Pseudomonadati</taxon>
        <taxon>Bacteroidota</taxon>
        <taxon>Chitinophagia</taxon>
        <taxon>Chitinophagales</taxon>
        <taxon>Chitinophagaceae</taxon>
        <taxon>Puia</taxon>
    </lineage>
</organism>